<dbReference type="InterPro" id="IPR011990">
    <property type="entry name" value="TPR-like_helical_dom_sf"/>
</dbReference>
<feature type="compositionally biased region" description="Basic residues" evidence="1">
    <location>
        <begin position="549"/>
        <end position="562"/>
    </location>
</feature>
<evidence type="ECO:0000313" key="2">
    <source>
        <dbReference type="EMBL" id="CCO18370.1"/>
    </source>
</evidence>
<feature type="compositionally biased region" description="Basic and acidic residues" evidence="1">
    <location>
        <begin position="121"/>
        <end position="132"/>
    </location>
</feature>
<feature type="compositionally biased region" description="Basic and acidic residues" evidence="1">
    <location>
        <begin position="202"/>
        <end position="215"/>
    </location>
</feature>
<dbReference type="RefSeq" id="XP_007510837.1">
    <property type="nucleotide sequence ID" value="XM_007510775.1"/>
</dbReference>
<feature type="compositionally biased region" description="Polar residues" evidence="1">
    <location>
        <begin position="216"/>
        <end position="225"/>
    </location>
</feature>
<proteinExistence type="predicted"/>
<gene>
    <name evidence="2" type="ordered locus">Bathy10g01240</name>
</gene>
<dbReference type="EMBL" id="FO082269">
    <property type="protein sequence ID" value="CCO18370.1"/>
    <property type="molecule type" value="Genomic_DNA"/>
</dbReference>
<accession>K8F0S0</accession>
<keyword evidence="3" id="KW-1185">Reference proteome</keyword>
<feature type="compositionally biased region" description="Basic and acidic residues" evidence="1">
    <location>
        <begin position="146"/>
        <end position="163"/>
    </location>
</feature>
<feature type="region of interest" description="Disordered" evidence="1">
    <location>
        <begin position="146"/>
        <end position="239"/>
    </location>
</feature>
<reference evidence="2 3" key="1">
    <citation type="submission" date="2011-10" db="EMBL/GenBank/DDBJ databases">
        <authorList>
            <person name="Genoscope - CEA"/>
        </authorList>
    </citation>
    <scope>NUCLEOTIDE SEQUENCE [LARGE SCALE GENOMIC DNA]</scope>
    <source>
        <strain evidence="2 3">RCC 1105</strain>
    </source>
</reference>
<feature type="compositionally biased region" description="Acidic residues" evidence="1">
    <location>
        <begin position="504"/>
        <end position="513"/>
    </location>
</feature>
<feature type="region of interest" description="Disordered" evidence="1">
    <location>
        <begin position="115"/>
        <end position="134"/>
    </location>
</feature>
<feature type="compositionally biased region" description="Acidic residues" evidence="1">
    <location>
        <begin position="182"/>
        <end position="201"/>
    </location>
</feature>
<dbReference type="Gene3D" id="1.25.40.10">
    <property type="entry name" value="Tetratricopeptide repeat domain"/>
    <property type="match status" value="1"/>
</dbReference>
<protein>
    <submittedName>
        <fullName evidence="2">Uncharacterized protein</fullName>
    </submittedName>
</protein>
<evidence type="ECO:0000256" key="1">
    <source>
        <dbReference type="SAM" id="MobiDB-lite"/>
    </source>
</evidence>
<dbReference type="AlphaFoldDB" id="K8F0S0"/>
<dbReference type="Proteomes" id="UP000198341">
    <property type="component" value="Chromosome 10"/>
</dbReference>
<feature type="region of interest" description="Disordered" evidence="1">
    <location>
        <begin position="375"/>
        <end position="425"/>
    </location>
</feature>
<dbReference type="SUPFAM" id="SSF48452">
    <property type="entry name" value="TPR-like"/>
    <property type="match status" value="1"/>
</dbReference>
<dbReference type="GeneID" id="19013201"/>
<evidence type="ECO:0000313" key="3">
    <source>
        <dbReference type="Proteomes" id="UP000198341"/>
    </source>
</evidence>
<sequence>MEILKLCSESLHRRRFEDVLTLTSGLFKKNKKKEKKEEEKEKKAFQVCIHVARARAHASLQQFEECLKECNEILQMKPNLAVANWLKAKALIGLGGAYEARIYLYKCRRSLSISSNTTKSANEKQTSKRMNENDELEVEIEAVEETCKHALPDDPELRVEKRGGNKRGSKKNVTLKAKKNEEGDEDDEAEEDEEGEEIYLIENEKTDDDKEEKTSADVTKSSMTSWADEVEQEQTEEERRGEIPFIASIPMVSFVHLAIENDDAKKDCLDSLKKYGSVRVAMPDEAFDISLGETLAKVIECFESEYYESDDVEFFAPAWELNVDEEENVVEEKQVVVVEEDKKEEDLAEKSEGYLSYANIAKKNARLRSNGFNATESKANETSMFPPLSLKNDKLEREWNEPPAEEDPDPRPARRRETKFPSESFGTAVADATQILEMVAMRVVRTVLRQSFQDIHEEKRQFHSIFNNLEGPSEEFLESQRKRNTNARESFILRAQSGTLITRDDDDDSDDSDERNPSSTSEKEFTEHQNLFLTCDWLYDASLASDAKKSKRRTKGERRKAAAKPSQKYFTSNVELDGPIIHFTVGPALRKKYASVFSLSASDDEDPKGYKKTVSDGKRLVRFSLRDE</sequence>
<feature type="region of interest" description="Disordered" evidence="1">
    <location>
        <begin position="493"/>
        <end position="526"/>
    </location>
</feature>
<organism evidence="2 3">
    <name type="scientific">Bathycoccus prasinos</name>
    <dbReference type="NCBI Taxonomy" id="41875"/>
    <lineage>
        <taxon>Eukaryota</taxon>
        <taxon>Viridiplantae</taxon>
        <taxon>Chlorophyta</taxon>
        <taxon>Mamiellophyceae</taxon>
        <taxon>Mamiellales</taxon>
        <taxon>Bathycoccaceae</taxon>
        <taxon>Bathycoccus</taxon>
    </lineage>
</organism>
<name>K8F0S0_9CHLO</name>
<feature type="compositionally biased region" description="Basic and acidic residues" evidence="1">
    <location>
        <begin position="391"/>
        <end position="400"/>
    </location>
</feature>
<dbReference type="KEGG" id="bpg:Bathy10g01240"/>
<feature type="region of interest" description="Disordered" evidence="1">
    <location>
        <begin position="548"/>
        <end position="567"/>
    </location>
</feature>